<dbReference type="Proteomes" id="UP001155034">
    <property type="component" value="Unassembled WGS sequence"/>
</dbReference>
<reference evidence="1" key="1">
    <citation type="submission" date="2022-08" db="EMBL/GenBank/DDBJ databases">
        <title>Genomic Encyclopedia of Type Strains, Phase V (KMG-V): Genome sequencing to study the core and pangenomes of soil and plant-associated prokaryotes.</title>
        <authorList>
            <person name="Whitman W."/>
        </authorList>
    </citation>
    <scope>NUCLEOTIDE SEQUENCE</scope>
    <source>
        <strain evidence="1">0</strain>
        <strain evidence="2">SP2016B</strain>
    </source>
</reference>
<comment type="caution">
    <text evidence="1">The sequence shown here is derived from an EMBL/GenBank/DDBJ whole genome shotgun (WGS) entry which is preliminary data.</text>
</comment>
<dbReference type="SUPFAM" id="SSF48150">
    <property type="entry name" value="DNA-glycosylase"/>
    <property type="match status" value="1"/>
</dbReference>
<evidence type="ECO:0000313" key="1">
    <source>
        <dbReference type="EMBL" id="MCS3678649.1"/>
    </source>
</evidence>
<name>A0A9X2PY14_9BACT</name>
<gene>
    <name evidence="1" type="ORF">GGP71_002588</name>
    <name evidence="2" type="ORF">GGP82_001669</name>
</gene>
<protein>
    <submittedName>
        <fullName evidence="1">HhH-GPD family protein</fullName>
    </submittedName>
</protein>
<dbReference type="AlphaFoldDB" id="A0A9X2PY14"/>
<sequence>MAVEITHIDYSDLSGGLVRMMDRFKEEGTLTGEIEDDDRLRDDPNAALLGLLYDQRVRAESAFTGPLRLKDRLGHLDMATIAEMDFEPFQEHFSESPAVHRFVNKMAENTQKVAAHIADEYDGNAANLWSDGADLDTIEKRLQDLPGFGPAKASKIKYVLHYFGHRDFSDEA</sequence>
<accession>A0A9X2PY14</accession>
<dbReference type="Proteomes" id="UP001155027">
    <property type="component" value="Unassembled WGS sequence"/>
</dbReference>
<dbReference type="EMBL" id="JANTYZ010000003">
    <property type="protein sequence ID" value="MCS3865120.1"/>
    <property type="molecule type" value="Genomic_DNA"/>
</dbReference>
<proteinExistence type="predicted"/>
<organism evidence="1 3">
    <name type="scientific">Salinibacter ruber</name>
    <dbReference type="NCBI Taxonomy" id="146919"/>
    <lineage>
        <taxon>Bacteria</taxon>
        <taxon>Pseudomonadati</taxon>
        <taxon>Rhodothermota</taxon>
        <taxon>Rhodothermia</taxon>
        <taxon>Rhodothermales</taxon>
        <taxon>Salinibacteraceae</taxon>
        <taxon>Salinibacter</taxon>
    </lineage>
</organism>
<evidence type="ECO:0000313" key="2">
    <source>
        <dbReference type="EMBL" id="MCS3865120.1"/>
    </source>
</evidence>
<evidence type="ECO:0000313" key="3">
    <source>
        <dbReference type="Proteomes" id="UP001155027"/>
    </source>
</evidence>
<dbReference type="InterPro" id="IPR011257">
    <property type="entry name" value="DNA_glycosylase"/>
</dbReference>
<dbReference type="GO" id="GO:0006281">
    <property type="term" value="P:DNA repair"/>
    <property type="evidence" value="ECO:0007669"/>
    <property type="project" value="InterPro"/>
</dbReference>
<dbReference type="RefSeq" id="WP_118830477.1">
    <property type="nucleotide sequence ID" value="NZ_CALTRV010000016.1"/>
</dbReference>
<dbReference type="GO" id="GO:0003824">
    <property type="term" value="F:catalytic activity"/>
    <property type="evidence" value="ECO:0007669"/>
    <property type="project" value="InterPro"/>
</dbReference>
<dbReference type="EMBL" id="JANUAU010000008">
    <property type="protein sequence ID" value="MCS3678649.1"/>
    <property type="molecule type" value="Genomic_DNA"/>
</dbReference>